<protein>
    <recommendedName>
        <fullName evidence="8">Riboflavin biosynthesis protein RibD</fullName>
        <ecNumber evidence="7">1.1.1.193</ecNumber>
        <ecNumber evidence="6">3.5.4.26</ecNumber>
    </recommendedName>
</protein>
<dbReference type="NCBIfam" id="TIGR00326">
    <property type="entry name" value="eubact_ribD"/>
    <property type="match status" value="1"/>
</dbReference>
<dbReference type="SUPFAM" id="SSF53927">
    <property type="entry name" value="Cytidine deaminase-like"/>
    <property type="match status" value="1"/>
</dbReference>
<dbReference type="Pfam" id="PF00383">
    <property type="entry name" value="dCMP_cyt_deam_1"/>
    <property type="match status" value="1"/>
</dbReference>
<evidence type="ECO:0000256" key="7">
    <source>
        <dbReference type="ARBA" id="ARBA00013173"/>
    </source>
</evidence>
<comment type="function">
    <text evidence="1">Converts 2,5-diamino-6-(ribosylamino)-4(3h)-pyrimidinone 5'-phosphate into 5-amino-6-(ribosylamino)-2,4(1h,3h)-pyrimidinedione 5'-phosphate.</text>
</comment>
<evidence type="ECO:0000256" key="10">
    <source>
        <dbReference type="ARBA" id="ARBA00023002"/>
    </source>
</evidence>
<proteinExistence type="inferred from homology"/>
<dbReference type="InterPro" id="IPR002125">
    <property type="entry name" value="CMP_dCMP_dom"/>
</dbReference>
<dbReference type="InterPro" id="IPR050765">
    <property type="entry name" value="Riboflavin_Biosynth_HTPR"/>
</dbReference>
<keyword evidence="9" id="KW-0521">NADP</keyword>
<organism evidence="13 14">
    <name type="scientific">Silvanigrella aquatica</name>
    <dbReference type="NCBI Taxonomy" id="1915309"/>
    <lineage>
        <taxon>Bacteria</taxon>
        <taxon>Pseudomonadati</taxon>
        <taxon>Bdellovibrionota</taxon>
        <taxon>Oligoflexia</taxon>
        <taxon>Silvanigrellales</taxon>
        <taxon>Silvanigrellaceae</taxon>
        <taxon>Silvanigrella</taxon>
    </lineage>
</organism>
<evidence type="ECO:0000256" key="1">
    <source>
        <dbReference type="ARBA" id="ARBA00002151"/>
    </source>
</evidence>
<dbReference type="InterPro" id="IPR016193">
    <property type="entry name" value="Cytidine_deaminase-like"/>
</dbReference>
<dbReference type="GO" id="GO:0008703">
    <property type="term" value="F:5-amino-6-(5-phosphoribosylamino)uracil reductase activity"/>
    <property type="evidence" value="ECO:0007669"/>
    <property type="project" value="UniProtKB-EC"/>
</dbReference>
<gene>
    <name evidence="13" type="ORF">AXG55_11390</name>
</gene>
<accession>A0A1L4D2Q5</accession>
<evidence type="ECO:0000256" key="8">
    <source>
        <dbReference type="ARBA" id="ARBA00019930"/>
    </source>
</evidence>
<dbReference type="OrthoDB" id="5288602at2"/>
<comment type="pathway">
    <text evidence="3">Cofactor biosynthesis; riboflavin biosynthesis; 5-amino-6-(D-ribitylamino)uracil from GTP: step 3/4.</text>
</comment>
<keyword evidence="11" id="KW-0511">Multifunctional enzyme</keyword>
<evidence type="ECO:0000256" key="5">
    <source>
        <dbReference type="ARBA" id="ARBA00007417"/>
    </source>
</evidence>
<dbReference type="CDD" id="cd01284">
    <property type="entry name" value="Riboflavin_deaminase-reductase"/>
    <property type="match status" value="1"/>
</dbReference>
<dbReference type="InterPro" id="IPR024072">
    <property type="entry name" value="DHFR-like_dom_sf"/>
</dbReference>
<dbReference type="Gene3D" id="3.40.140.10">
    <property type="entry name" value="Cytidine Deaminase, domain 2"/>
    <property type="match status" value="1"/>
</dbReference>
<dbReference type="UniPathway" id="UPA00275">
    <property type="reaction ID" value="UER00401"/>
</dbReference>
<evidence type="ECO:0000256" key="11">
    <source>
        <dbReference type="ARBA" id="ARBA00023268"/>
    </source>
</evidence>
<dbReference type="PANTHER" id="PTHR38011:SF7">
    <property type="entry name" value="2,5-DIAMINO-6-RIBOSYLAMINO-4(3H)-PYRIMIDINONE 5'-PHOSPHATE REDUCTASE"/>
    <property type="match status" value="1"/>
</dbReference>
<dbReference type="PROSITE" id="PS51747">
    <property type="entry name" value="CYT_DCMP_DEAMINASES_2"/>
    <property type="match status" value="1"/>
</dbReference>
<feature type="domain" description="CMP/dCMP-type deaminase" evidence="12">
    <location>
        <begin position="40"/>
        <end position="163"/>
    </location>
</feature>
<dbReference type="EC" id="1.1.1.193" evidence="7"/>
<evidence type="ECO:0000256" key="2">
    <source>
        <dbReference type="ARBA" id="ARBA00004882"/>
    </source>
</evidence>
<comment type="similarity">
    <text evidence="4">In the N-terminal section; belongs to the cytidine and deoxycytidylate deaminase family.</text>
</comment>
<evidence type="ECO:0000313" key="13">
    <source>
        <dbReference type="EMBL" id="APJ04479.1"/>
    </source>
</evidence>
<dbReference type="GO" id="GO:0008835">
    <property type="term" value="F:diaminohydroxyphosphoribosylaminopyrimidine deaminase activity"/>
    <property type="evidence" value="ECO:0007669"/>
    <property type="project" value="UniProtKB-EC"/>
</dbReference>
<dbReference type="Pfam" id="PF01872">
    <property type="entry name" value="RibD_C"/>
    <property type="match status" value="1"/>
</dbReference>
<dbReference type="EMBL" id="CP017834">
    <property type="protein sequence ID" value="APJ04479.1"/>
    <property type="molecule type" value="Genomic_DNA"/>
</dbReference>
<evidence type="ECO:0000313" key="14">
    <source>
        <dbReference type="Proteomes" id="UP000184731"/>
    </source>
</evidence>
<dbReference type="Gene3D" id="3.40.430.10">
    <property type="entry name" value="Dihydrofolate Reductase, subunit A"/>
    <property type="match status" value="1"/>
</dbReference>
<dbReference type="RefSeq" id="WP_148698230.1">
    <property type="nucleotide sequence ID" value="NZ_CP017834.1"/>
</dbReference>
<dbReference type="AlphaFoldDB" id="A0A1L4D2Q5"/>
<comment type="similarity">
    <text evidence="5">In the C-terminal section; belongs to the HTP reductase family.</text>
</comment>
<dbReference type="PANTHER" id="PTHR38011">
    <property type="entry name" value="DIHYDROFOLATE REDUCTASE FAMILY PROTEIN (AFU_ORTHOLOGUE AFUA_8G06820)"/>
    <property type="match status" value="1"/>
</dbReference>
<reference evidence="13 14" key="1">
    <citation type="submission" date="2016-10" db="EMBL/GenBank/DDBJ databases">
        <title>Silvanigrella aquatica sp. nov., isolated from a freshwater lake located in the Black Forest, Germany, description of Silvanigrellaceae fam. nov., Silvanigrellales ord. nov., reclassification of the order Bdellovibrionales in the class Oligoflexia, reclassification of the families Bacteriovoracaceae and Halobacteriovoraceae in the new order Bacteriovoracales ord. nov., and reclassification of the family Pseudobacteriovoracaceae in the order Oligoflexiales.</title>
        <authorList>
            <person name="Hahn M.W."/>
            <person name="Schmidt J."/>
            <person name="Koll U."/>
            <person name="Rohde M."/>
            <person name="Verbag S."/>
            <person name="Pitt A."/>
            <person name="Nakai R."/>
            <person name="Naganuma T."/>
            <person name="Lang E."/>
        </authorList>
    </citation>
    <scope>NUCLEOTIDE SEQUENCE [LARGE SCALE GENOMIC DNA]</scope>
    <source>
        <strain evidence="13 14">MWH-Nonnen-W8red</strain>
    </source>
</reference>
<name>A0A1L4D2Q5_9BACT</name>
<dbReference type="KEGG" id="saqi:AXG55_11390"/>
<dbReference type="InterPro" id="IPR002734">
    <property type="entry name" value="RibDG_C"/>
</dbReference>
<comment type="pathway">
    <text evidence="2">Cofactor biosynthesis; riboflavin biosynthesis; 5-amino-6-(D-ribitylamino)uracil from GTP: step 2/4.</text>
</comment>
<evidence type="ECO:0000259" key="12">
    <source>
        <dbReference type="PROSITE" id="PS51747"/>
    </source>
</evidence>
<dbReference type="EC" id="3.5.4.26" evidence="6"/>
<sequence>MSFTLKKGFTFGGWLPALIPQYPSYSTMRNDTSHPIENVESDEYGLFQAYLAGIKNASIANPNPSVGCVVIKNNKIISIGCTEKWGSRHAERVAFAPLSAADLEGSRVYVSLEPCTHMGRQPPCIHLFENTGIKKVVIGCEDPNPVVTKNGIRQLQNLGIGSFNSYYSNEIKAWNYPFFIQQKEKRPFIALKWAQSLDGCLADDNNGWKWISGEESRTYAHWLRQKYDAIMVGIGTVLNDFPSLDIRNLKHPELRNPLKIIYDPEGKIFECSLEQQENIMQKTFSPGTHKVVLINANILNNNKRDNSNWHNKMYNNPEIHFLTLNYKEENILAKNIFNEEVTAQISEILNRPLQSILIEGGSRLLSSFIHNESFDVIHLFIAPFFLGGEKHKLFSKEKRGFQVYPNKEVALEKRLHIAVQEKLGNDILIEMIPK</sequence>
<keyword evidence="10" id="KW-0560">Oxidoreductase</keyword>
<dbReference type="STRING" id="1915309.AXG55_11390"/>
<evidence type="ECO:0000256" key="4">
    <source>
        <dbReference type="ARBA" id="ARBA00005259"/>
    </source>
</evidence>
<evidence type="ECO:0000256" key="6">
    <source>
        <dbReference type="ARBA" id="ARBA00012766"/>
    </source>
</evidence>
<keyword evidence="14" id="KW-1185">Reference proteome</keyword>
<dbReference type="SUPFAM" id="SSF53597">
    <property type="entry name" value="Dihydrofolate reductase-like"/>
    <property type="match status" value="1"/>
</dbReference>
<dbReference type="Proteomes" id="UP000184731">
    <property type="component" value="Chromosome"/>
</dbReference>
<evidence type="ECO:0000256" key="9">
    <source>
        <dbReference type="ARBA" id="ARBA00022857"/>
    </source>
</evidence>
<evidence type="ECO:0000256" key="3">
    <source>
        <dbReference type="ARBA" id="ARBA00004910"/>
    </source>
</evidence>
<dbReference type="GO" id="GO:0009231">
    <property type="term" value="P:riboflavin biosynthetic process"/>
    <property type="evidence" value="ECO:0007669"/>
    <property type="project" value="UniProtKB-UniPathway"/>
</dbReference>
<dbReference type="InterPro" id="IPR004794">
    <property type="entry name" value="Eubact_RibD"/>
</dbReference>